<evidence type="ECO:0000313" key="4">
    <source>
        <dbReference type="Proteomes" id="UP001500449"/>
    </source>
</evidence>
<comment type="caution">
    <text evidence="3">The sequence shown here is derived from an EMBL/GenBank/DDBJ whole genome shotgun (WGS) entry which is preliminary data.</text>
</comment>
<evidence type="ECO:0000256" key="1">
    <source>
        <dbReference type="SAM" id="MobiDB-lite"/>
    </source>
</evidence>
<dbReference type="InterPro" id="IPR025948">
    <property type="entry name" value="HTH-like_dom"/>
</dbReference>
<dbReference type="PANTHER" id="PTHR46889:SF4">
    <property type="entry name" value="TRANSPOSASE INSO FOR INSERTION SEQUENCE ELEMENT IS911B-RELATED"/>
    <property type="match status" value="1"/>
</dbReference>
<dbReference type="EMBL" id="BAAAQK010000005">
    <property type="protein sequence ID" value="GAA1839762.1"/>
    <property type="molecule type" value="Genomic_DNA"/>
</dbReference>
<dbReference type="InterPro" id="IPR050900">
    <property type="entry name" value="Transposase_IS3/IS150/IS904"/>
</dbReference>
<name>A0ABN2MVV0_9PSEU</name>
<feature type="region of interest" description="Disordered" evidence="1">
    <location>
        <begin position="161"/>
        <end position="180"/>
    </location>
</feature>
<sequence length="237" mass="27062">MIYPVVRELARDGVPVTCRVLGVSTSGYYDWRDRPMSERVRSDLQLVEIIRQVHDRSRQTYGSPRVHAELRLGRDIRVGRKRVERLMREHHIVSVHRRTRRGLHLARPGLRLRAGGPGQPPLRRRPARRVVGLRHHPAPHRAGLGLLHVQERLAGSVRRTDGSVVVGPQPPAWKGLNKPHGQDRRWATAWSPEQISHRLKLDFADDGSMRISHEAIYQSLFIQGVALKRELVSCLGC</sequence>
<accession>A0ABN2MVV0</accession>
<reference evidence="3 4" key="1">
    <citation type="journal article" date="2019" name="Int. J. Syst. Evol. Microbiol.">
        <title>The Global Catalogue of Microorganisms (GCM) 10K type strain sequencing project: providing services to taxonomists for standard genome sequencing and annotation.</title>
        <authorList>
            <consortium name="The Broad Institute Genomics Platform"/>
            <consortium name="The Broad Institute Genome Sequencing Center for Infectious Disease"/>
            <person name="Wu L."/>
            <person name="Ma J."/>
        </authorList>
    </citation>
    <scope>NUCLEOTIDE SEQUENCE [LARGE SCALE GENOMIC DNA]</scope>
    <source>
        <strain evidence="3 4">JCM 16009</strain>
    </source>
</reference>
<gene>
    <name evidence="3" type="ORF">GCM10009836_18690</name>
</gene>
<proteinExistence type="predicted"/>
<dbReference type="PANTHER" id="PTHR46889">
    <property type="entry name" value="TRANSPOSASE INSF FOR INSERTION SEQUENCE IS3B-RELATED"/>
    <property type="match status" value="1"/>
</dbReference>
<protein>
    <recommendedName>
        <fullName evidence="2">HTH-like domain-containing protein</fullName>
    </recommendedName>
</protein>
<evidence type="ECO:0000313" key="3">
    <source>
        <dbReference type="EMBL" id="GAA1839762.1"/>
    </source>
</evidence>
<feature type="domain" description="HTH-like" evidence="2">
    <location>
        <begin position="43"/>
        <end position="99"/>
    </location>
</feature>
<evidence type="ECO:0000259" key="2">
    <source>
        <dbReference type="Pfam" id="PF13276"/>
    </source>
</evidence>
<dbReference type="Proteomes" id="UP001500449">
    <property type="component" value="Unassembled WGS sequence"/>
</dbReference>
<dbReference type="Pfam" id="PF13276">
    <property type="entry name" value="HTH_21"/>
    <property type="match status" value="1"/>
</dbReference>
<organism evidence="3 4">
    <name type="scientific">Pseudonocardia ailaonensis</name>
    <dbReference type="NCBI Taxonomy" id="367279"/>
    <lineage>
        <taxon>Bacteria</taxon>
        <taxon>Bacillati</taxon>
        <taxon>Actinomycetota</taxon>
        <taxon>Actinomycetes</taxon>
        <taxon>Pseudonocardiales</taxon>
        <taxon>Pseudonocardiaceae</taxon>
        <taxon>Pseudonocardia</taxon>
    </lineage>
</organism>
<keyword evidence="4" id="KW-1185">Reference proteome</keyword>